<sequence>MKPLLQIFLLFLSGLSHAVPYINQDAAVEVLNRDYAGQWLYWKPAELPLAVLQTDKSAEASYLSALYEDGMVTRERQITTEPIGNGRKRVVLSWLYDWQGGVSEGTAYGRRRLHSILTMTDPIERDGEWFVEIHLRWYADQLADWTSQPEMKKARRIRRALESRDKPFEATVYLVYRNYHWQLWQPDTP</sequence>
<organism evidence="2 3">
    <name type="scientific">Thalassolituus maritimus</name>
    <dbReference type="NCBI Taxonomy" id="484498"/>
    <lineage>
        <taxon>Bacteria</taxon>
        <taxon>Pseudomonadati</taxon>
        <taxon>Pseudomonadota</taxon>
        <taxon>Gammaproteobacteria</taxon>
        <taxon>Oceanospirillales</taxon>
        <taxon>Oceanospirillaceae</taxon>
        <taxon>Thalassolituus</taxon>
    </lineage>
</organism>
<keyword evidence="1" id="KW-0732">Signal</keyword>
<reference evidence="2 3" key="1">
    <citation type="submission" date="2024-04" db="EMBL/GenBank/DDBJ databases">
        <title>Draft genome sequence of Thalassolituus maritimus NBRC 116585.</title>
        <authorList>
            <person name="Miyakawa T."/>
            <person name="Kusuya Y."/>
            <person name="Miura T."/>
        </authorList>
    </citation>
    <scope>NUCLEOTIDE SEQUENCE [LARGE SCALE GENOMIC DNA]</scope>
    <source>
        <strain evidence="2 3">5NW40-0001</strain>
    </source>
</reference>
<dbReference type="Proteomes" id="UP001481413">
    <property type="component" value="Unassembled WGS sequence"/>
</dbReference>
<evidence type="ECO:0000256" key="1">
    <source>
        <dbReference type="SAM" id="SignalP"/>
    </source>
</evidence>
<feature type="chain" id="PRO_5047162875" evidence="1">
    <location>
        <begin position="19"/>
        <end position="189"/>
    </location>
</feature>
<dbReference type="RefSeq" id="WP_353292991.1">
    <property type="nucleotide sequence ID" value="NZ_BAABWH010000001.1"/>
</dbReference>
<evidence type="ECO:0000313" key="3">
    <source>
        <dbReference type="Proteomes" id="UP001481413"/>
    </source>
</evidence>
<proteinExistence type="predicted"/>
<dbReference type="EMBL" id="BAABWH010000001">
    <property type="protein sequence ID" value="GAA6144042.1"/>
    <property type="molecule type" value="Genomic_DNA"/>
</dbReference>
<name>A0ABP9ZV81_9GAMM</name>
<protein>
    <submittedName>
        <fullName evidence="2">Uncharacterized protein</fullName>
    </submittedName>
</protein>
<gene>
    <name evidence="2" type="ORF">NBRC116585_01590</name>
</gene>
<accession>A0ABP9ZV81</accession>
<evidence type="ECO:0000313" key="2">
    <source>
        <dbReference type="EMBL" id="GAA6144042.1"/>
    </source>
</evidence>
<feature type="signal peptide" evidence="1">
    <location>
        <begin position="1"/>
        <end position="18"/>
    </location>
</feature>
<keyword evidence="3" id="KW-1185">Reference proteome</keyword>
<comment type="caution">
    <text evidence="2">The sequence shown here is derived from an EMBL/GenBank/DDBJ whole genome shotgun (WGS) entry which is preliminary data.</text>
</comment>